<gene>
    <name evidence="3" type="ORF">Sango_2736800</name>
</gene>
<dbReference type="GO" id="GO:0008380">
    <property type="term" value="P:RNA splicing"/>
    <property type="evidence" value="ECO:0007669"/>
    <property type="project" value="InterPro"/>
</dbReference>
<dbReference type="PANTHER" id="PTHR47003:SF3">
    <property type="entry name" value="SMALL RIBOSOMAL SUBUNIT PROTEIN MS81 (RPPR8)"/>
    <property type="match status" value="1"/>
</dbReference>
<dbReference type="InterPro" id="IPR044578">
    <property type="entry name" value="BIR6-like"/>
</dbReference>
<dbReference type="Proteomes" id="UP001289374">
    <property type="component" value="Unassembled WGS sequence"/>
</dbReference>
<evidence type="ECO:0000313" key="3">
    <source>
        <dbReference type="EMBL" id="KAK4384207.1"/>
    </source>
</evidence>
<accession>A0AAE1T9M4</accession>
<dbReference type="Pfam" id="PF01535">
    <property type="entry name" value="PPR"/>
    <property type="match status" value="2"/>
</dbReference>
<organism evidence="3 4">
    <name type="scientific">Sesamum angolense</name>
    <dbReference type="NCBI Taxonomy" id="2727404"/>
    <lineage>
        <taxon>Eukaryota</taxon>
        <taxon>Viridiplantae</taxon>
        <taxon>Streptophyta</taxon>
        <taxon>Embryophyta</taxon>
        <taxon>Tracheophyta</taxon>
        <taxon>Spermatophyta</taxon>
        <taxon>Magnoliopsida</taxon>
        <taxon>eudicotyledons</taxon>
        <taxon>Gunneridae</taxon>
        <taxon>Pentapetalae</taxon>
        <taxon>asterids</taxon>
        <taxon>lamiids</taxon>
        <taxon>Lamiales</taxon>
        <taxon>Pedaliaceae</taxon>
        <taxon>Sesamum</taxon>
    </lineage>
</organism>
<evidence type="ECO:0000313" key="4">
    <source>
        <dbReference type="Proteomes" id="UP001289374"/>
    </source>
</evidence>
<dbReference type="InterPro" id="IPR002885">
    <property type="entry name" value="PPR_rpt"/>
</dbReference>
<dbReference type="PANTHER" id="PTHR47003">
    <property type="entry name" value="OS01G0970900 PROTEIN"/>
    <property type="match status" value="1"/>
</dbReference>
<proteinExistence type="predicted"/>
<protein>
    <submittedName>
        <fullName evidence="3">Pentatricopeptide repeat-containing protein, mitochondrial</fullName>
    </submittedName>
</protein>
<dbReference type="EMBL" id="JACGWL010000259">
    <property type="protein sequence ID" value="KAK4384207.1"/>
    <property type="molecule type" value="Genomic_DNA"/>
</dbReference>
<sequence>MQGVEELESRVGKTPATDKIAHDFRVLVLIVKASVNSRLSLCACHNGWRNTTSPVRDSDTDEEEIIFQINLSLRDLSADSLLFDVNSPVGKSQPADKEQSPSATGKSKFLHTPIFSNETLKGKEEKKKTQMAAENSGHLLQVPPPRFPTHHTVADLPRQARILCEILSTAPVHEVEVSLASTQIQPEPEIVQQVLKLSYNTPSAAAKFFRWAGMAQKHTGYSWNLMVDLLGKNKLFEPMWDAIRSMKQEGLLSLTTFVSVFENYCIAGRFDEAVMTFDVMERA</sequence>
<name>A0AAE1T9M4_9LAMI</name>
<dbReference type="InterPro" id="IPR011990">
    <property type="entry name" value="TPR-like_helical_dom_sf"/>
</dbReference>
<feature type="region of interest" description="Disordered" evidence="2">
    <location>
        <begin position="89"/>
        <end position="108"/>
    </location>
</feature>
<keyword evidence="1" id="KW-0677">Repeat</keyword>
<keyword evidence="4" id="KW-1185">Reference proteome</keyword>
<comment type="caution">
    <text evidence="3">The sequence shown here is derived from an EMBL/GenBank/DDBJ whole genome shotgun (WGS) entry which is preliminary data.</text>
</comment>
<dbReference type="AlphaFoldDB" id="A0AAE1T9M4"/>
<dbReference type="Gene3D" id="1.25.40.10">
    <property type="entry name" value="Tetratricopeptide repeat domain"/>
    <property type="match status" value="1"/>
</dbReference>
<reference evidence="3" key="1">
    <citation type="submission" date="2020-06" db="EMBL/GenBank/DDBJ databases">
        <authorList>
            <person name="Li T."/>
            <person name="Hu X."/>
            <person name="Zhang T."/>
            <person name="Song X."/>
            <person name="Zhang H."/>
            <person name="Dai N."/>
            <person name="Sheng W."/>
            <person name="Hou X."/>
            <person name="Wei L."/>
        </authorList>
    </citation>
    <scope>NUCLEOTIDE SEQUENCE</scope>
    <source>
        <strain evidence="3">K16</strain>
        <tissue evidence="3">Leaf</tissue>
    </source>
</reference>
<reference evidence="3" key="2">
    <citation type="journal article" date="2024" name="Plant">
        <title>Genomic evolution and insights into agronomic trait innovations of Sesamum species.</title>
        <authorList>
            <person name="Miao H."/>
            <person name="Wang L."/>
            <person name="Qu L."/>
            <person name="Liu H."/>
            <person name="Sun Y."/>
            <person name="Le M."/>
            <person name="Wang Q."/>
            <person name="Wei S."/>
            <person name="Zheng Y."/>
            <person name="Lin W."/>
            <person name="Duan Y."/>
            <person name="Cao H."/>
            <person name="Xiong S."/>
            <person name="Wang X."/>
            <person name="Wei L."/>
            <person name="Li C."/>
            <person name="Ma Q."/>
            <person name="Ju M."/>
            <person name="Zhao R."/>
            <person name="Li G."/>
            <person name="Mu C."/>
            <person name="Tian Q."/>
            <person name="Mei H."/>
            <person name="Zhang T."/>
            <person name="Gao T."/>
            <person name="Zhang H."/>
        </authorList>
    </citation>
    <scope>NUCLEOTIDE SEQUENCE</scope>
    <source>
        <strain evidence="3">K16</strain>
    </source>
</reference>
<evidence type="ECO:0000256" key="2">
    <source>
        <dbReference type="SAM" id="MobiDB-lite"/>
    </source>
</evidence>
<evidence type="ECO:0000256" key="1">
    <source>
        <dbReference type="ARBA" id="ARBA00022737"/>
    </source>
</evidence>